<feature type="region of interest" description="Disordered" evidence="1">
    <location>
        <begin position="649"/>
        <end position="675"/>
    </location>
</feature>
<dbReference type="EMBL" id="CACVKT020008141">
    <property type="protein sequence ID" value="CAC5413503.1"/>
    <property type="molecule type" value="Genomic_DNA"/>
</dbReference>
<dbReference type="PROSITE" id="PS51212">
    <property type="entry name" value="WSC"/>
    <property type="match status" value="1"/>
</dbReference>
<feature type="compositionally biased region" description="Low complexity" evidence="1">
    <location>
        <begin position="653"/>
        <end position="665"/>
    </location>
</feature>
<gene>
    <name evidence="4" type="ORF">MCOR_46388</name>
</gene>
<evidence type="ECO:0000313" key="4">
    <source>
        <dbReference type="EMBL" id="CAC5413503.1"/>
    </source>
</evidence>
<feature type="domain" description="WSC" evidence="3">
    <location>
        <begin position="411"/>
        <end position="507"/>
    </location>
</feature>
<keyword evidence="2" id="KW-1133">Transmembrane helix</keyword>
<sequence>MSANIVFAISLEYTEQHYVCVAAQIKQNGVVEKILRRCRDKLPGLCTGIRKALSKASSVTSSTMSQNRKHFIRRISTSPSLQSSTLPRLTISALFHLPKSTIVSIVETTTSLAVKETTLLGKQETIFPRYQKTASQGFRETNSPGFNETTYQEFQENTSPALLESFSSSVPGSDEIDAILIIAIIAAVILAIIIIIVTAVFCKRKRTTQFTVSDQPMANVGKEVVYAQVNKPTVKSEKCTSSQKSQPAASDDTYDLMEHCRLSQTHNPTESNYDTMRSIANAGEEENNYDHFWEFESTSIKSSKRLNILQKYKDVTEKHISDKDSSWLMSAAEPQEELEALYVFHIIIVLLWIVPHNRGGQLRAVLTNSSHEWFKVPDSCRLLTNERNIAHSPSVLTGLGWTKMSAKYLPWVEYLGCVRFRERKQLKATKTQVRKGEQLKECILYCTGYQFFGLQNLVCFCLLNFTLNDTFIESRCEINNVDRCFGDPFAFCGRESPGSFISVYQKVSIDAKHGFIGNCLAVNTRYQNDFKGWNCSTKFYQICRNSYSNTFTIGSRNKSNWKEAFNNCHPNSLASHISFKTNSNIGGYETFWLSNTRRWVTQKRDEGKLPEFCVAARIKQNGDVERILHKCSSPLPGLCIEIQNVPSNDLSKTSSPLPSATSFSSRLDKTSPPLPNTTFQGQTISTYSASLQSTYLSQLASTSSALKESIGTSTVVQATTFVGFPEYTSPDLLEFPPSDVPAKDELGVISAIVIIAIAAAFLIVIVILVTIILCKR</sequence>
<dbReference type="Proteomes" id="UP000507470">
    <property type="component" value="Unassembled WGS sequence"/>
</dbReference>
<protein>
    <recommendedName>
        <fullName evidence="3">WSC domain-containing protein</fullName>
    </recommendedName>
</protein>
<feature type="transmembrane region" description="Helical" evidence="2">
    <location>
        <begin position="338"/>
        <end position="355"/>
    </location>
</feature>
<name>A0A6J8E0L1_MYTCO</name>
<feature type="transmembrane region" description="Helical" evidence="2">
    <location>
        <begin position="178"/>
        <end position="201"/>
    </location>
</feature>
<feature type="transmembrane region" description="Helical" evidence="2">
    <location>
        <begin position="746"/>
        <end position="774"/>
    </location>
</feature>
<dbReference type="InterPro" id="IPR002889">
    <property type="entry name" value="WSC_carb-bd"/>
</dbReference>
<dbReference type="AlphaFoldDB" id="A0A6J8E0L1"/>
<evidence type="ECO:0000313" key="5">
    <source>
        <dbReference type="Proteomes" id="UP000507470"/>
    </source>
</evidence>
<evidence type="ECO:0000259" key="3">
    <source>
        <dbReference type="PROSITE" id="PS51212"/>
    </source>
</evidence>
<proteinExistence type="predicted"/>
<evidence type="ECO:0000256" key="1">
    <source>
        <dbReference type="SAM" id="MobiDB-lite"/>
    </source>
</evidence>
<keyword evidence="5" id="KW-1185">Reference proteome</keyword>
<keyword evidence="2" id="KW-0812">Transmembrane</keyword>
<organism evidence="4 5">
    <name type="scientific">Mytilus coruscus</name>
    <name type="common">Sea mussel</name>
    <dbReference type="NCBI Taxonomy" id="42192"/>
    <lineage>
        <taxon>Eukaryota</taxon>
        <taxon>Metazoa</taxon>
        <taxon>Spiralia</taxon>
        <taxon>Lophotrochozoa</taxon>
        <taxon>Mollusca</taxon>
        <taxon>Bivalvia</taxon>
        <taxon>Autobranchia</taxon>
        <taxon>Pteriomorphia</taxon>
        <taxon>Mytilida</taxon>
        <taxon>Mytiloidea</taxon>
        <taxon>Mytilidae</taxon>
        <taxon>Mytilinae</taxon>
        <taxon>Mytilus</taxon>
    </lineage>
</organism>
<keyword evidence="2" id="KW-0472">Membrane</keyword>
<reference evidence="4 5" key="1">
    <citation type="submission" date="2020-06" db="EMBL/GenBank/DDBJ databases">
        <authorList>
            <person name="Li R."/>
            <person name="Bekaert M."/>
        </authorList>
    </citation>
    <scope>NUCLEOTIDE SEQUENCE [LARGE SCALE GENOMIC DNA]</scope>
    <source>
        <strain evidence="5">wild</strain>
    </source>
</reference>
<accession>A0A6J8E0L1</accession>
<evidence type="ECO:0000256" key="2">
    <source>
        <dbReference type="SAM" id="Phobius"/>
    </source>
</evidence>